<comment type="similarity">
    <text evidence="2">Belongs to the RLP family.</text>
</comment>
<dbReference type="AlphaFoldDB" id="A0A087GMG2"/>
<accession>A0A087GMG2</accession>
<organism evidence="13 14">
    <name type="scientific">Arabis alpina</name>
    <name type="common">Alpine rock-cress</name>
    <dbReference type="NCBI Taxonomy" id="50452"/>
    <lineage>
        <taxon>Eukaryota</taxon>
        <taxon>Viridiplantae</taxon>
        <taxon>Streptophyta</taxon>
        <taxon>Embryophyta</taxon>
        <taxon>Tracheophyta</taxon>
        <taxon>Spermatophyta</taxon>
        <taxon>Magnoliopsida</taxon>
        <taxon>eudicotyledons</taxon>
        <taxon>Gunneridae</taxon>
        <taxon>Pentapetalae</taxon>
        <taxon>rosids</taxon>
        <taxon>malvids</taxon>
        <taxon>Brassicales</taxon>
        <taxon>Brassicaceae</taxon>
        <taxon>Arabideae</taxon>
        <taxon>Arabis</taxon>
    </lineage>
</organism>
<feature type="transmembrane region" description="Helical" evidence="12">
    <location>
        <begin position="12"/>
        <end position="32"/>
    </location>
</feature>
<keyword evidence="6" id="KW-0732">Signal</keyword>
<keyword evidence="10" id="KW-0675">Receptor</keyword>
<evidence type="ECO:0000256" key="3">
    <source>
        <dbReference type="ARBA" id="ARBA00022475"/>
    </source>
</evidence>
<dbReference type="eggNOG" id="KOG0619">
    <property type="taxonomic scope" value="Eukaryota"/>
</dbReference>
<evidence type="ECO:0000256" key="12">
    <source>
        <dbReference type="SAM" id="Phobius"/>
    </source>
</evidence>
<feature type="transmembrane region" description="Helical" evidence="12">
    <location>
        <begin position="741"/>
        <end position="761"/>
    </location>
</feature>
<comment type="subcellular location">
    <subcellularLocation>
        <location evidence="1">Cell membrane</location>
        <topology evidence="1">Single-pass type I membrane protein</topology>
    </subcellularLocation>
</comment>
<evidence type="ECO:0000256" key="10">
    <source>
        <dbReference type="ARBA" id="ARBA00023170"/>
    </source>
</evidence>
<keyword evidence="4" id="KW-0433">Leucine-rich repeat</keyword>
<reference evidence="14" key="1">
    <citation type="journal article" date="2015" name="Nat. Plants">
        <title>Genome expansion of Arabis alpina linked with retrotransposition and reduced symmetric DNA methylation.</title>
        <authorList>
            <person name="Willing E.M."/>
            <person name="Rawat V."/>
            <person name="Mandakova T."/>
            <person name="Maumus F."/>
            <person name="James G.V."/>
            <person name="Nordstroem K.J."/>
            <person name="Becker C."/>
            <person name="Warthmann N."/>
            <person name="Chica C."/>
            <person name="Szarzynska B."/>
            <person name="Zytnicki M."/>
            <person name="Albani M.C."/>
            <person name="Kiefer C."/>
            <person name="Bergonzi S."/>
            <person name="Castaings L."/>
            <person name="Mateos J.L."/>
            <person name="Berns M.C."/>
            <person name="Bujdoso N."/>
            <person name="Piofczyk T."/>
            <person name="de Lorenzo L."/>
            <person name="Barrero-Sicilia C."/>
            <person name="Mateos I."/>
            <person name="Piednoel M."/>
            <person name="Hagmann J."/>
            <person name="Chen-Min-Tao R."/>
            <person name="Iglesias-Fernandez R."/>
            <person name="Schuster S.C."/>
            <person name="Alonso-Blanco C."/>
            <person name="Roudier F."/>
            <person name="Carbonero P."/>
            <person name="Paz-Ares J."/>
            <person name="Davis S.J."/>
            <person name="Pecinka A."/>
            <person name="Quesneville H."/>
            <person name="Colot V."/>
            <person name="Lysak M.A."/>
            <person name="Weigel D."/>
            <person name="Coupland G."/>
            <person name="Schneeberger K."/>
        </authorList>
    </citation>
    <scope>NUCLEOTIDE SEQUENCE [LARGE SCALE GENOMIC DNA]</scope>
    <source>
        <strain evidence="14">cv. Pajares</strain>
    </source>
</reference>
<keyword evidence="14" id="KW-1185">Reference proteome</keyword>
<dbReference type="InterPro" id="IPR032675">
    <property type="entry name" value="LRR_dom_sf"/>
</dbReference>
<evidence type="ECO:0000256" key="2">
    <source>
        <dbReference type="ARBA" id="ARBA00009592"/>
    </source>
</evidence>
<evidence type="ECO:0000256" key="4">
    <source>
        <dbReference type="ARBA" id="ARBA00022614"/>
    </source>
</evidence>
<keyword evidence="9 12" id="KW-0472">Membrane</keyword>
<evidence type="ECO:0000256" key="1">
    <source>
        <dbReference type="ARBA" id="ARBA00004251"/>
    </source>
</evidence>
<gene>
    <name evidence="13" type="ordered locus">AALP_Aa6g063700</name>
</gene>
<name>A0A087GMG2_ARAAL</name>
<dbReference type="Proteomes" id="UP000029120">
    <property type="component" value="Chromosome 6"/>
</dbReference>
<keyword evidence="5 12" id="KW-0812">Transmembrane</keyword>
<sequence>MMCESRLRFHSLLFLYCVIFASSFFLMINALACSHDQIQALLQFKNEFDSHGCNQSDYFNGVLCDNTTGLVTKLQLPIGCFTGILKQNSSLFRFHHLRFLNLSHNNFTSSSLPFEFNNLKTLEVLSLSSNGFIGQVPSSFSNLTFLTHLDLSHNELTGSFQLVQNLTKLFILDLSYNHFSGNIPSSLLATPFLSRLDLRGNHLTGPVEVPNSSSPSSLEHLFLGRNHFQGQILEPISKLKTLKDLDLSFLNISYAIDLRLFSSLKYLLNLELSGNVLSATSLSSDSDIPPKLYRLMMKNCNIREVPKFLKTLKNLERLDISNNRLKGKVPGWLWSLPRLSIVNLSNNSFNGFDGSEDILRNSSVTMLDFSLNAFTGSLPILPLLIKLFSAWNNSFTGDIPLSVCNRGSLEVLDLSYNNFSGSVPQCLSKVRMVNLRKNNLQGTLPDTFYTDSLLQTLDVGYNELSGNLPRSLVNCSFLKFLSVEHNNIKDMFPFWLKVLPDLQVLNLRSNSFYGPISPPQGSLAFPELRILEISDNSFTGSLSPDYFVNWSASTSKINRDGQLYMGDYKNALYQYFYTLDLQYKGLYMEHEKVLTFYVAIDLSANGIGGKIPESIGLLTALIALNLSNNAFTGQIPMSFANVTELESLDLSGNKLSGKVPQELGTLSFLAFINVSHNQLKGEIPKGTQITGQPVSSFEGNAGLCGLPLEESCFGTNTPPIQWKRQEEDEEEEEVLNRKAVLIGYGPGLLFGLAIGHVIALYKPKWLVKIFGPNRLRNH</sequence>
<dbReference type="PRINTS" id="PR00019">
    <property type="entry name" value="LEURICHRPT"/>
</dbReference>
<evidence type="ECO:0000256" key="8">
    <source>
        <dbReference type="ARBA" id="ARBA00022989"/>
    </source>
</evidence>
<evidence type="ECO:0000256" key="5">
    <source>
        <dbReference type="ARBA" id="ARBA00022692"/>
    </source>
</evidence>
<keyword evidence="11" id="KW-0325">Glycoprotein</keyword>
<evidence type="ECO:0000256" key="7">
    <source>
        <dbReference type="ARBA" id="ARBA00022737"/>
    </source>
</evidence>
<dbReference type="PANTHER" id="PTHR48063">
    <property type="entry name" value="LRR RECEPTOR-LIKE KINASE"/>
    <property type="match status" value="1"/>
</dbReference>
<dbReference type="GO" id="GO:0005886">
    <property type="term" value="C:plasma membrane"/>
    <property type="evidence" value="ECO:0007669"/>
    <property type="project" value="UniProtKB-SubCell"/>
</dbReference>
<evidence type="ECO:0000313" key="13">
    <source>
        <dbReference type="EMBL" id="KFK31064.1"/>
    </source>
</evidence>
<evidence type="ECO:0008006" key="15">
    <source>
        <dbReference type="Google" id="ProtNLM"/>
    </source>
</evidence>
<dbReference type="Gramene" id="KFK31064">
    <property type="protein sequence ID" value="KFK31064"/>
    <property type="gene ID" value="AALP_AA6G063700"/>
</dbReference>
<dbReference type="FunFam" id="3.80.10.10:FF:000213">
    <property type="entry name" value="Tyrosine-sulfated glycopeptide receptor 1"/>
    <property type="match status" value="1"/>
</dbReference>
<dbReference type="EMBL" id="CM002874">
    <property type="protein sequence ID" value="KFK31064.1"/>
    <property type="molecule type" value="Genomic_DNA"/>
</dbReference>
<dbReference type="Gene3D" id="3.80.10.10">
    <property type="entry name" value="Ribonuclease Inhibitor"/>
    <property type="match status" value="5"/>
</dbReference>
<dbReference type="InterPro" id="IPR003591">
    <property type="entry name" value="Leu-rich_rpt_typical-subtyp"/>
</dbReference>
<proteinExistence type="inferred from homology"/>
<evidence type="ECO:0000256" key="6">
    <source>
        <dbReference type="ARBA" id="ARBA00022729"/>
    </source>
</evidence>
<evidence type="ECO:0000313" key="14">
    <source>
        <dbReference type="Proteomes" id="UP000029120"/>
    </source>
</evidence>
<keyword evidence="7" id="KW-0677">Repeat</keyword>
<dbReference type="SMART" id="SM00369">
    <property type="entry name" value="LRR_TYP"/>
    <property type="match status" value="8"/>
</dbReference>
<dbReference type="OMA" id="CFGTSEP"/>
<dbReference type="Pfam" id="PF13855">
    <property type="entry name" value="LRR_8"/>
    <property type="match status" value="3"/>
</dbReference>
<keyword evidence="3" id="KW-1003">Cell membrane</keyword>
<dbReference type="OrthoDB" id="676979at2759"/>
<dbReference type="PANTHER" id="PTHR48063:SF35">
    <property type="entry name" value="RECEPTOR-LIKE PROTEIN 12"/>
    <property type="match status" value="1"/>
</dbReference>
<protein>
    <recommendedName>
        <fullName evidence="15">Leucine-rich repeat-containing N-terminal plant-type domain-containing protein</fullName>
    </recommendedName>
</protein>
<dbReference type="InterPro" id="IPR046956">
    <property type="entry name" value="RLP23-like"/>
</dbReference>
<dbReference type="FunFam" id="3.80.10.10:FF:002352">
    <property type="entry name" value="Receptor like protein 28"/>
    <property type="match status" value="1"/>
</dbReference>
<evidence type="ECO:0000256" key="9">
    <source>
        <dbReference type="ARBA" id="ARBA00023136"/>
    </source>
</evidence>
<evidence type="ECO:0000256" key="11">
    <source>
        <dbReference type="ARBA" id="ARBA00023180"/>
    </source>
</evidence>
<keyword evidence="8 12" id="KW-1133">Transmembrane helix</keyword>
<dbReference type="InterPro" id="IPR001611">
    <property type="entry name" value="Leu-rich_rpt"/>
</dbReference>
<dbReference type="Pfam" id="PF00560">
    <property type="entry name" value="LRR_1"/>
    <property type="match status" value="4"/>
</dbReference>
<dbReference type="SMART" id="SM00365">
    <property type="entry name" value="LRR_SD22"/>
    <property type="match status" value="5"/>
</dbReference>
<dbReference type="SUPFAM" id="SSF52058">
    <property type="entry name" value="L domain-like"/>
    <property type="match status" value="2"/>
</dbReference>